<comment type="caution">
    <text evidence="1">The sequence shown here is derived from an EMBL/GenBank/DDBJ whole genome shotgun (WGS) entry which is preliminary data.</text>
</comment>
<proteinExistence type="predicted"/>
<reference evidence="1 2" key="1">
    <citation type="submission" date="2019-01" db="EMBL/GenBank/DDBJ databases">
        <title>The draft genome of Rhizobium sp. 24NR.</title>
        <authorList>
            <person name="Liu L."/>
            <person name="Liang L."/>
            <person name="Shi S."/>
            <person name="Xu L."/>
            <person name="Wang X."/>
            <person name="Li L."/>
            <person name="Zhang X."/>
        </authorList>
    </citation>
    <scope>NUCLEOTIDE SEQUENCE [LARGE SCALE GENOMIC DNA]</scope>
    <source>
        <strain evidence="1 2">24NR</strain>
    </source>
</reference>
<protein>
    <recommendedName>
        <fullName evidence="3">Protein L</fullName>
    </recommendedName>
</protein>
<accession>A0A3S3RIR1</accession>
<evidence type="ECO:0000313" key="1">
    <source>
        <dbReference type="EMBL" id="RWX79084.1"/>
    </source>
</evidence>
<dbReference type="OrthoDB" id="279280at2"/>
<dbReference type="Proteomes" id="UP000287687">
    <property type="component" value="Unassembled WGS sequence"/>
</dbReference>
<gene>
    <name evidence="1" type="ORF">EPK99_10995</name>
</gene>
<dbReference type="EMBL" id="SBIP01000002">
    <property type="protein sequence ID" value="RWX79084.1"/>
    <property type="molecule type" value="Genomic_DNA"/>
</dbReference>
<evidence type="ECO:0008006" key="3">
    <source>
        <dbReference type="Google" id="ProtNLM"/>
    </source>
</evidence>
<organism evidence="1 2">
    <name type="scientific">Neorhizobium lilium</name>
    <dbReference type="NCBI Taxonomy" id="2503024"/>
    <lineage>
        <taxon>Bacteria</taxon>
        <taxon>Pseudomonadati</taxon>
        <taxon>Pseudomonadota</taxon>
        <taxon>Alphaproteobacteria</taxon>
        <taxon>Hyphomicrobiales</taxon>
        <taxon>Rhizobiaceae</taxon>
        <taxon>Rhizobium/Agrobacterium group</taxon>
        <taxon>Neorhizobium</taxon>
    </lineage>
</organism>
<evidence type="ECO:0000313" key="2">
    <source>
        <dbReference type="Proteomes" id="UP000287687"/>
    </source>
</evidence>
<sequence>MAQYKYPTHMSETKSWAFDQDWKPGQVVRNAGIYRCATCGDETVVDKGAAIPKTHHEHTVLGPVVWKMLVFAQKHPSRG</sequence>
<name>A0A3S3RIR1_9HYPH</name>
<dbReference type="RefSeq" id="WP_128443059.1">
    <property type="nucleotide sequence ID" value="NZ_SBIP01000002.1"/>
</dbReference>
<dbReference type="AlphaFoldDB" id="A0A3S3RIR1"/>
<keyword evidence="2" id="KW-1185">Reference proteome</keyword>